<evidence type="ECO:0000313" key="7">
    <source>
        <dbReference type="EMBL" id="WML87266.1"/>
    </source>
</evidence>
<dbReference type="PROSITE" id="PS51900">
    <property type="entry name" value="CB"/>
    <property type="match status" value="1"/>
</dbReference>
<dbReference type="InterPro" id="IPR011010">
    <property type="entry name" value="DNA_brk_join_enz"/>
</dbReference>
<evidence type="ECO:0000259" key="5">
    <source>
        <dbReference type="PROSITE" id="PS51900"/>
    </source>
</evidence>
<evidence type="ECO:0000313" key="8">
    <source>
        <dbReference type="Proteomes" id="UP001223336"/>
    </source>
</evidence>
<dbReference type="Gene3D" id="1.10.150.130">
    <property type="match status" value="1"/>
</dbReference>
<keyword evidence="8" id="KW-1185">Reference proteome</keyword>
<dbReference type="Proteomes" id="UP001223336">
    <property type="component" value="Unassembled WGS sequence"/>
</dbReference>
<dbReference type="RefSeq" id="WP_308136610.1">
    <property type="nucleotide sequence ID" value="NZ_CP133197.1"/>
</dbReference>
<gene>
    <name evidence="6" type="ORF">RCC75_20695</name>
    <name evidence="7" type="ORF">RCG00_02645</name>
</gene>
<evidence type="ECO:0000256" key="1">
    <source>
        <dbReference type="ARBA" id="ARBA00022908"/>
    </source>
</evidence>
<organism evidence="7">
    <name type="scientific">Thiothrix subterranea</name>
    <dbReference type="NCBI Taxonomy" id="2735563"/>
    <lineage>
        <taxon>Bacteria</taxon>
        <taxon>Pseudomonadati</taxon>
        <taxon>Pseudomonadota</taxon>
        <taxon>Gammaproteobacteria</taxon>
        <taxon>Thiotrichales</taxon>
        <taxon>Thiotrichaceae</taxon>
        <taxon>Thiothrix</taxon>
    </lineage>
</organism>
<sequence>MKRKPQGLHHAKGANGKIYYSCIHPITGKRHGLGSDFVTACKVLHRLQAAHPKDRETALFERIEGRGKTFGAFVEKFKEALQERNLKPNTLKMRYHILDKVLMPRFGSWQLKDVDTEAVSNLLDEFKNQGKNRMAQAVRSVLVDLFMEAVSTGWLKANHNPASLTRNPTATAKRSRLSLEQFNVIYSLADDWMQRALELAILTSHAGATELTAMQKPVDGYLQVQRTKTDVRIKIPVTLKLDALGWTLEDTISKCFTDDIESPYLLHIGNGDKMLHYRVTRAFTEIVRRSGIIWEEGKRPATLYEVRSLSQRLYRKQGVDVKTLLGHKDSRSTERYDDVRGDDWLILEV</sequence>
<dbReference type="EMBL" id="CP133217">
    <property type="protein sequence ID" value="WML87266.1"/>
    <property type="molecule type" value="Genomic_DNA"/>
</dbReference>
<proteinExistence type="predicted"/>
<dbReference type="AlphaFoldDB" id="A0AA51MQ77"/>
<dbReference type="InterPro" id="IPR013762">
    <property type="entry name" value="Integrase-like_cat_sf"/>
</dbReference>
<reference evidence="7 8" key="1">
    <citation type="submission" date="2023-08" db="EMBL/GenBank/DDBJ databases">
        <title>New molecular markers tilS and rpoB for phylogenetic and monitoring studies of the genus Thiothrix biodiversity.</title>
        <authorList>
            <person name="Ravin N.V."/>
            <person name="Smolyakov D."/>
            <person name="Markov N.D."/>
            <person name="Beletsky A.V."/>
            <person name="Mardanov A.V."/>
            <person name="Rudenko T.S."/>
            <person name="Grabovich M.Y."/>
        </authorList>
    </citation>
    <scope>NUCLEOTIDE SEQUENCE</scope>
    <source>
        <strain evidence="7">DNT52</strain>
        <strain evidence="6 8">H33</strain>
    </source>
</reference>
<dbReference type="InterPro" id="IPR053876">
    <property type="entry name" value="Phage_int_M"/>
</dbReference>
<evidence type="ECO:0000256" key="3">
    <source>
        <dbReference type="ARBA" id="ARBA00023172"/>
    </source>
</evidence>
<dbReference type="SUPFAM" id="SSF56349">
    <property type="entry name" value="DNA breaking-rejoining enzymes"/>
    <property type="match status" value="1"/>
</dbReference>
<dbReference type="InterPro" id="IPR002104">
    <property type="entry name" value="Integrase_catalytic"/>
</dbReference>
<keyword evidence="3" id="KW-0233">DNA recombination</keyword>
<dbReference type="EMBL" id="JAVFKN010000049">
    <property type="protein sequence ID" value="MDQ5770961.1"/>
    <property type="molecule type" value="Genomic_DNA"/>
</dbReference>
<evidence type="ECO:0000313" key="6">
    <source>
        <dbReference type="EMBL" id="MDQ5770961.1"/>
    </source>
</evidence>
<dbReference type="Pfam" id="PF00589">
    <property type="entry name" value="Phage_integrase"/>
    <property type="match status" value="1"/>
</dbReference>
<evidence type="ECO:0000256" key="2">
    <source>
        <dbReference type="ARBA" id="ARBA00023125"/>
    </source>
</evidence>
<dbReference type="InterPro" id="IPR044068">
    <property type="entry name" value="CB"/>
</dbReference>
<protein>
    <submittedName>
        <fullName evidence="7">Tyrosine-type recombinase/integrase</fullName>
    </submittedName>
</protein>
<name>A0AA51MQ77_9GAMM</name>
<dbReference type="GO" id="GO:0015074">
    <property type="term" value="P:DNA integration"/>
    <property type="evidence" value="ECO:0007669"/>
    <property type="project" value="UniProtKB-KW"/>
</dbReference>
<dbReference type="Proteomes" id="UP001229862">
    <property type="component" value="Chromosome"/>
</dbReference>
<dbReference type="InterPro" id="IPR010998">
    <property type="entry name" value="Integrase_recombinase_N"/>
</dbReference>
<dbReference type="Gene3D" id="1.10.443.10">
    <property type="entry name" value="Intergrase catalytic core"/>
    <property type="match status" value="1"/>
</dbReference>
<keyword evidence="1" id="KW-0229">DNA integration</keyword>
<accession>A0AA51MQ77</accession>
<dbReference type="GO" id="GO:0006310">
    <property type="term" value="P:DNA recombination"/>
    <property type="evidence" value="ECO:0007669"/>
    <property type="project" value="UniProtKB-KW"/>
</dbReference>
<evidence type="ECO:0000256" key="4">
    <source>
        <dbReference type="PROSITE-ProRule" id="PRU01248"/>
    </source>
</evidence>
<keyword evidence="2 4" id="KW-0238">DNA-binding</keyword>
<feature type="domain" description="Core-binding (CB)" evidence="5">
    <location>
        <begin position="68"/>
        <end position="150"/>
    </location>
</feature>
<dbReference type="Pfam" id="PF22022">
    <property type="entry name" value="Phage_int_M"/>
    <property type="match status" value="1"/>
</dbReference>
<dbReference type="GO" id="GO:0003677">
    <property type="term" value="F:DNA binding"/>
    <property type="evidence" value="ECO:0007669"/>
    <property type="project" value="UniProtKB-UniRule"/>
</dbReference>